<accession>A0AAW2FF79</accession>
<name>A0AAW2FF79_9HYME</name>
<dbReference type="EMBL" id="JADYXP020000012">
    <property type="protein sequence ID" value="KAL0113174.1"/>
    <property type="molecule type" value="Genomic_DNA"/>
</dbReference>
<reference evidence="1 2" key="1">
    <citation type="submission" date="2023-03" db="EMBL/GenBank/DDBJ databases">
        <title>High recombination rates correlate with genetic variation in Cardiocondyla obscurior ants.</title>
        <authorList>
            <person name="Errbii M."/>
        </authorList>
    </citation>
    <scope>NUCLEOTIDE SEQUENCE [LARGE SCALE GENOMIC DNA]</scope>
    <source>
        <strain evidence="1">Alpha-2009</strain>
        <tissue evidence="1">Whole body</tissue>
    </source>
</reference>
<proteinExistence type="predicted"/>
<protein>
    <submittedName>
        <fullName evidence="1">Uncharacterized protein</fullName>
    </submittedName>
</protein>
<organism evidence="1 2">
    <name type="scientific">Cardiocondyla obscurior</name>
    <dbReference type="NCBI Taxonomy" id="286306"/>
    <lineage>
        <taxon>Eukaryota</taxon>
        <taxon>Metazoa</taxon>
        <taxon>Ecdysozoa</taxon>
        <taxon>Arthropoda</taxon>
        <taxon>Hexapoda</taxon>
        <taxon>Insecta</taxon>
        <taxon>Pterygota</taxon>
        <taxon>Neoptera</taxon>
        <taxon>Endopterygota</taxon>
        <taxon>Hymenoptera</taxon>
        <taxon>Apocrita</taxon>
        <taxon>Aculeata</taxon>
        <taxon>Formicoidea</taxon>
        <taxon>Formicidae</taxon>
        <taxon>Myrmicinae</taxon>
        <taxon>Cardiocondyla</taxon>
    </lineage>
</organism>
<comment type="caution">
    <text evidence="1">The sequence shown here is derived from an EMBL/GenBank/DDBJ whole genome shotgun (WGS) entry which is preliminary data.</text>
</comment>
<keyword evidence="2" id="KW-1185">Reference proteome</keyword>
<sequence length="86" mass="10003">MSNLASRNSRSKEPLVRIARECVVLDRVSRVERDPTLLEYKLLSFDSHLRDKNKTLNFSNISRNLKDRLQESILNALSILIIDLHI</sequence>
<evidence type="ECO:0000313" key="2">
    <source>
        <dbReference type="Proteomes" id="UP001430953"/>
    </source>
</evidence>
<dbReference type="AlphaFoldDB" id="A0AAW2FF79"/>
<dbReference type="Proteomes" id="UP001430953">
    <property type="component" value="Unassembled WGS sequence"/>
</dbReference>
<evidence type="ECO:0000313" key="1">
    <source>
        <dbReference type="EMBL" id="KAL0113174.1"/>
    </source>
</evidence>
<gene>
    <name evidence="1" type="ORF">PUN28_012393</name>
</gene>